<evidence type="ECO:0000313" key="1">
    <source>
        <dbReference type="EMBL" id="HBK53721.1"/>
    </source>
</evidence>
<keyword evidence="1" id="KW-0547">Nucleotide-binding</keyword>
<keyword evidence="1" id="KW-0378">Hydrolase</keyword>
<evidence type="ECO:0000313" key="2">
    <source>
        <dbReference type="Proteomes" id="UP000263273"/>
    </source>
</evidence>
<comment type="caution">
    <text evidence="1">The sequence shown here is derived from an EMBL/GenBank/DDBJ whole genome shotgun (WGS) entry which is preliminary data.</text>
</comment>
<gene>
    <name evidence="1" type="ORF">DDZ44_07285</name>
</gene>
<dbReference type="AlphaFoldDB" id="A0A354YYC8"/>
<organism evidence="1 2">
    <name type="scientific">Syntrophomonas wolfei</name>
    <dbReference type="NCBI Taxonomy" id="863"/>
    <lineage>
        <taxon>Bacteria</taxon>
        <taxon>Bacillati</taxon>
        <taxon>Bacillota</taxon>
        <taxon>Clostridia</taxon>
        <taxon>Eubacteriales</taxon>
        <taxon>Syntrophomonadaceae</taxon>
        <taxon>Syntrophomonas</taxon>
    </lineage>
</organism>
<feature type="non-terminal residue" evidence="1">
    <location>
        <position position="1"/>
    </location>
</feature>
<proteinExistence type="predicted"/>
<dbReference type="GO" id="GO:0005524">
    <property type="term" value="F:ATP binding"/>
    <property type="evidence" value="ECO:0007669"/>
    <property type="project" value="UniProtKB-KW"/>
</dbReference>
<dbReference type="EMBL" id="DNZF01000162">
    <property type="protein sequence ID" value="HBK53721.1"/>
    <property type="molecule type" value="Genomic_DNA"/>
</dbReference>
<dbReference type="GO" id="GO:0008233">
    <property type="term" value="F:peptidase activity"/>
    <property type="evidence" value="ECO:0007669"/>
    <property type="project" value="UniProtKB-KW"/>
</dbReference>
<protein>
    <submittedName>
        <fullName evidence="1">ATP-dependent Clp protease ATP-binding subunit ClpX</fullName>
    </submittedName>
</protein>
<keyword evidence="1" id="KW-0067">ATP-binding</keyword>
<name>A0A354YYC8_9FIRM</name>
<sequence length="43" mass="5057">IMLEVMYEIPSRLDVTKVAITRDVIEKKEQPLLVTMEARRKVN</sequence>
<accession>A0A354YYC8</accession>
<dbReference type="Proteomes" id="UP000263273">
    <property type="component" value="Unassembled WGS sequence"/>
</dbReference>
<dbReference type="Gene3D" id="1.10.8.60">
    <property type="match status" value="1"/>
</dbReference>
<reference evidence="1 2" key="1">
    <citation type="journal article" date="2018" name="Nat. Biotechnol.">
        <title>A standardized bacterial taxonomy based on genome phylogeny substantially revises the tree of life.</title>
        <authorList>
            <person name="Parks D.H."/>
            <person name="Chuvochina M."/>
            <person name="Waite D.W."/>
            <person name="Rinke C."/>
            <person name="Skarshewski A."/>
            <person name="Chaumeil P.A."/>
            <person name="Hugenholtz P."/>
        </authorList>
    </citation>
    <scope>NUCLEOTIDE SEQUENCE [LARGE SCALE GENOMIC DNA]</scope>
    <source>
        <strain evidence="1">UBA10948</strain>
    </source>
</reference>
<keyword evidence="1" id="KW-0645">Protease</keyword>
<dbReference type="GO" id="GO:0006508">
    <property type="term" value="P:proteolysis"/>
    <property type="evidence" value="ECO:0007669"/>
    <property type="project" value="UniProtKB-KW"/>
</dbReference>